<dbReference type="AlphaFoldDB" id="A0A0R2FIK8"/>
<dbReference type="Proteomes" id="UP000050865">
    <property type="component" value="Unassembled WGS sequence"/>
</dbReference>
<evidence type="ECO:0000313" key="4">
    <source>
        <dbReference type="Proteomes" id="UP000050865"/>
    </source>
</evidence>
<sequence>MKRSSKIAIWVIAVVVIIAGAAWFVHQDSQAPTKETQKSSQVKKARQKKAESKSAATKATSKQSSSASSSSSAAGSSAVASVAKAAPQQLDQVKANAGGTYSDITATAKGDSTVVYTMTLAKALDKNTDKSALKTVLVKALLPAINQARKTQPGVVLKVVLKNPDSTEVVNDVISQQDIDEEVQ</sequence>
<feature type="compositionally biased region" description="Low complexity" evidence="1">
    <location>
        <begin position="53"/>
        <end position="72"/>
    </location>
</feature>
<keyword evidence="2" id="KW-0812">Transmembrane</keyword>
<accession>A0A0R2FIK8</accession>
<keyword evidence="4" id="KW-1185">Reference proteome</keyword>
<reference evidence="3 4" key="1">
    <citation type="journal article" date="2015" name="Genome Announc.">
        <title>Expanding the biotechnology potential of lactobacilli through comparative genomics of 213 strains and associated genera.</title>
        <authorList>
            <person name="Sun Z."/>
            <person name="Harris H.M."/>
            <person name="McCann A."/>
            <person name="Guo C."/>
            <person name="Argimon S."/>
            <person name="Zhang W."/>
            <person name="Yang X."/>
            <person name="Jeffery I.B."/>
            <person name="Cooney J.C."/>
            <person name="Kagawa T.F."/>
            <person name="Liu W."/>
            <person name="Song Y."/>
            <person name="Salvetti E."/>
            <person name="Wrobel A."/>
            <person name="Rasinkangas P."/>
            <person name="Parkhill J."/>
            <person name="Rea M.C."/>
            <person name="O'Sullivan O."/>
            <person name="Ritari J."/>
            <person name="Douillard F.P."/>
            <person name="Paul Ross R."/>
            <person name="Yang R."/>
            <person name="Briner A.E."/>
            <person name="Felis G.E."/>
            <person name="de Vos W.M."/>
            <person name="Barrangou R."/>
            <person name="Klaenhammer T.R."/>
            <person name="Caufield P.W."/>
            <person name="Cui Y."/>
            <person name="Zhang H."/>
            <person name="O'Toole P.W."/>
        </authorList>
    </citation>
    <scope>NUCLEOTIDE SEQUENCE [LARGE SCALE GENOMIC DNA]</scope>
    <source>
        <strain evidence="3 4">DSM 22697</strain>
    </source>
</reference>
<keyword evidence="2" id="KW-1133">Transmembrane helix</keyword>
<dbReference type="STRING" id="1423730.FC75_GL001070"/>
<dbReference type="EMBL" id="AYZJ01000020">
    <property type="protein sequence ID" value="KRN24855.1"/>
    <property type="molecule type" value="Genomic_DNA"/>
</dbReference>
<gene>
    <name evidence="3" type="ORF">FC75_GL001070</name>
</gene>
<evidence type="ECO:0000256" key="2">
    <source>
        <dbReference type="SAM" id="Phobius"/>
    </source>
</evidence>
<proteinExistence type="predicted"/>
<comment type="caution">
    <text evidence="3">The sequence shown here is derived from an EMBL/GenBank/DDBJ whole genome shotgun (WGS) entry which is preliminary data.</text>
</comment>
<dbReference type="RefSeq" id="WP_054665690.1">
    <property type="nucleotide sequence ID" value="NZ_AYZJ01000020.1"/>
</dbReference>
<dbReference type="PATRIC" id="fig|1423730.4.peg.1125"/>
<feature type="region of interest" description="Disordered" evidence="1">
    <location>
        <begin position="29"/>
        <end position="72"/>
    </location>
</feature>
<feature type="compositionally biased region" description="Polar residues" evidence="1">
    <location>
        <begin position="29"/>
        <end position="40"/>
    </location>
</feature>
<evidence type="ECO:0000256" key="1">
    <source>
        <dbReference type="SAM" id="MobiDB-lite"/>
    </source>
</evidence>
<name>A0A0R2FIK8_9LACO</name>
<protein>
    <submittedName>
        <fullName evidence="3">Uncharacterized protein</fullName>
    </submittedName>
</protein>
<organism evidence="3 4">
    <name type="scientific">Lacticaseibacillus camelliae DSM 22697 = JCM 13995</name>
    <dbReference type="NCBI Taxonomy" id="1423730"/>
    <lineage>
        <taxon>Bacteria</taxon>
        <taxon>Bacillati</taxon>
        <taxon>Bacillota</taxon>
        <taxon>Bacilli</taxon>
        <taxon>Lactobacillales</taxon>
        <taxon>Lactobacillaceae</taxon>
        <taxon>Lacticaseibacillus</taxon>
    </lineage>
</organism>
<keyword evidence="2" id="KW-0472">Membrane</keyword>
<evidence type="ECO:0000313" key="3">
    <source>
        <dbReference type="EMBL" id="KRN24855.1"/>
    </source>
</evidence>
<feature type="transmembrane region" description="Helical" evidence="2">
    <location>
        <begin position="7"/>
        <end position="25"/>
    </location>
</feature>
<dbReference type="OrthoDB" id="9986295at2"/>